<dbReference type="RefSeq" id="WP_089322960.1">
    <property type="nucleotide sequence ID" value="NZ_FZOB01000005.1"/>
</dbReference>
<feature type="chain" id="PRO_5012760110" evidence="2">
    <location>
        <begin position="22"/>
        <end position="434"/>
    </location>
</feature>
<gene>
    <name evidence="4" type="ORF">SAMN06265340_10571</name>
</gene>
<feature type="region of interest" description="Disordered" evidence="1">
    <location>
        <begin position="58"/>
        <end position="89"/>
    </location>
</feature>
<dbReference type="Pfam" id="PF08308">
    <property type="entry name" value="PEGA"/>
    <property type="match status" value="1"/>
</dbReference>
<evidence type="ECO:0000256" key="1">
    <source>
        <dbReference type="SAM" id="MobiDB-lite"/>
    </source>
</evidence>
<dbReference type="OrthoDB" id="9415at2"/>
<dbReference type="AlphaFoldDB" id="A0A238YY85"/>
<accession>A0A238YY85</accession>
<dbReference type="PROSITE" id="PS51257">
    <property type="entry name" value="PROKAR_LIPOPROTEIN"/>
    <property type="match status" value="1"/>
</dbReference>
<evidence type="ECO:0000313" key="5">
    <source>
        <dbReference type="Proteomes" id="UP000198405"/>
    </source>
</evidence>
<proteinExistence type="predicted"/>
<feature type="signal peptide" evidence="2">
    <location>
        <begin position="1"/>
        <end position="21"/>
    </location>
</feature>
<keyword evidence="5" id="KW-1185">Reference proteome</keyword>
<evidence type="ECO:0000259" key="3">
    <source>
        <dbReference type="Pfam" id="PF08308"/>
    </source>
</evidence>
<feature type="domain" description="PEGA" evidence="3">
    <location>
        <begin position="249"/>
        <end position="316"/>
    </location>
</feature>
<protein>
    <submittedName>
        <fullName evidence="4">PEGA domain-containing protein</fullName>
    </submittedName>
</protein>
<reference evidence="5" key="1">
    <citation type="submission" date="2017-06" db="EMBL/GenBank/DDBJ databases">
        <authorList>
            <person name="Varghese N."/>
            <person name="Submissions S."/>
        </authorList>
    </citation>
    <scope>NUCLEOTIDE SEQUENCE [LARGE SCALE GENOMIC DNA]</scope>
    <source>
        <strain evidence="5">DSM 15668</strain>
    </source>
</reference>
<dbReference type="InterPro" id="IPR013229">
    <property type="entry name" value="PEGA"/>
</dbReference>
<feature type="compositionally biased region" description="Basic and acidic residues" evidence="1">
    <location>
        <begin position="58"/>
        <end position="76"/>
    </location>
</feature>
<dbReference type="EMBL" id="FZOB01000005">
    <property type="protein sequence ID" value="SNR75593.1"/>
    <property type="molecule type" value="Genomic_DNA"/>
</dbReference>
<organism evidence="4 5">
    <name type="scientific">Desulfurobacterium atlanticum</name>
    <dbReference type="NCBI Taxonomy" id="240169"/>
    <lineage>
        <taxon>Bacteria</taxon>
        <taxon>Pseudomonadati</taxon>
        <taxon>Aquificota</taxon>
        <taxon>Aquificia</taxon>
        <taxon>Desulfurobacteriales</taxon>
        <taxon>Desulfurobacteriaceae</taxon>
        <taxon>Desulfurobacterium</taxon>
    </lineage>
</organism>
<sequence>MRAYFLAILSLLLSLFSCVSANQNVSAKTNTSVKDPEIRAVEEKAEKAFNELEGEFKSEEKEYQYPVDSEKTESRQNNESQNNTPAVKKEKPVTLKGRVIFKECAFGKNKTEARATALKRISQDIISNVSAVEVVKKQLKNRKITREYFSSTLIGTETLLKGVFFEDRGRKKEGYEVCAVLTDEGVRQTVDYLKSFLKRDLSALSKDELRELKKKAFLLISIAEAVNDKKNVNFALKKIGEIDKYLNYGRLVVITVPEDAVVKVDGKVYRAGKTILLKPDREYFVEIARKGYKSVREKIYLSRGEKKTISLELPKKISFSVPVVLKIDFDYARPIVEKLLIDSGFIVTNSAPNVLDIKIRDFKTKVKGYEKHELEVVATLLSNGKPVVMKRGKMKPFFTTDQTHDTILKEKAEKLVKAVINSLLNSVDTEKLSK</sequence>
<name>A0A238YY85_9BACT</name>
<dbReference type="Proteomes" id="UP000198405">
    <property type="component" value="Unassembled WGS sequence"/>
</dbReference>
<evidence type="ECO:0000313" key="4">
    <source>
        <dbReference type="EMBL" id="SNR75593.1"/>
    </source>
</evidence>
<evidence type="ECO:0000256" key="2">
    <source>
        <dbReference type="SAM" id="SignalP"/>
    </source>
</evidence>
<keyword evidence="2" id="KW-0732">Signal</keyword>